<feature type="domain" description="Mon2/Sec7/BIG1-like HDS" evidence="2">
    <location>
        <begin position="994"/>
        <end position="1065"/>
    </location>
</feature>
<feature type="compositionally biased region" description="Low complexity" evidence="1">
    <location>
        <begin position="1789"/>
        <end position="1799"/>
    </location>
</feature>
<reference evidence="3" key="1">
    <citation type="submission" date="2021-02" db="EMBL/GenBank/DDBJ databases">
        <authorList>
            <person name="Nowell W R."/>
        </authorList>
    </citation>
    <scope>NUCLEOTIDE SEQUENCE</scope>
</reference>
<protein>
    <recommendedName>
        <fullName evidence="2">Mon2/Sec7/BIG1-like HDS domain-containing protein</fullName>
    </recommendedName>
</protein>
<gene>
    <name evidence="3" type="ORF">GRG538_LOCUS15168</name>
</gene>
<sequence length="1916" mass="221290">MDQWLKKVKNEAEKTNNLLLREFCQQLLGKRLYCRRSKLNFIYFPLDYLANGTTLHHGREKTVEFIRSCLETETIQIGILVSQGFESLIQEEELCCACTSQEKQDFLQYIFDAFPNGSPFVERELVSSIRLILNIVRTQCLVLSEHIICKLIQFTLGVLRTTNIDLRRETCQLCASKLEAFYNFRPVTTKEDRQYTDDGLIIFNSTELDYYKQALTLMEYQTSLIHELSRKPDQTLQRIFILELHDLLVRSLTRTVYFYQPFIDFIWKKYSPAVVSFLGSPIIDARCIMYVKNNASDPHLRRIVYRYRFRFNSDQNNNLELIRIILNLICFIAPIGSLRSVSETLFQRLCLSQTTNERSDLLIVLNEVITSQSLISLISPPWIHSVETTNDSDLSLFRKIISIIAECSSSDDRILVNNAYLCLNHCLEQLKKFCDEALFFDNDEEQAIRRLYKKFSYPIVPLFISTDYLLNLLKNDKLNIDEVYLTFESSTLDKVNFYAYHLKVLLKTSDEQHITSVCDFDDALLQFSSFISNEYSSKISLSSETSPTVVTNPDGVYATTIWFLWYCCRRQLQQLFDSNMPSTISKNSFVADIMNSGFMLCIEPDWMDTLYDIYFEKFNIFEDLSDQFKTVLHQMLIDIRSFDMRSVKAASGDLTSRHDAKSIALSICHRLVQMCWSALLGALTPMLTKNHSMDSDLTSSNSILSNTISEKYIEAHELVFQGLKLVFQLAVTVGLPDNACYVLHCVVSTIEQGWLMDNQRKIFSKHHRLHYLDVMAINFILQLYMNDLNDCPTIIYKYVLRCCVHLCLLEMQCCPPKEKLDLTVHQHGHVSYELNNANSSSSSNDSSTASLLQLSNIDKTGHIHDKSCANILQALSCRSDKLFELVARNLDLDSLLEFFEQIRLLTETPMSKRTSDISPLPPQNLFPMHVVIERVGDMTLGIIASLRPRYHVCKVWSCVSQLFIQGATHRDIQLAKRTISHMHRDLRSWLSVRPEYPNFQLNEAFFKPFEHLICTEQCDSIVENQIVNSICELVELNTNAIMSGWRSIFTCLKAVKIEQHRRSIEMNTTTSKDKQYDENETEQAGVELYRVNAILEVLEAFFSCENLNVISQASVDCLQCLFCYLREPEPFTPMVNSPFGDSFDENDEEHNQIELVLPALNMIQKFTTIFIHCYVTSSNYVFATKKRTRQFESTSFTNSTFSNFSSTFFSYLDMSTSTETILRSFELKLVGYMRQLSDDLDLVDNTTHLLNVWSYMIEGLTDTIFSCSNHYHIKIIDQYFVILKLTFDSVGHRFSIYLICCVIIPWLQSFVCSNFLKVTSSLRKLTIFRRHAQRQTSTFMNITAWRLFLGNLLEHILYIFEAAKEFEEYHHILFDCFQSMLIDWLCVANEYVGRLGLSCIKHLISNISKKFDQSLKSICIDNIQHALLLTSLPTEYLMYEFLVSSPEDLLHNVRVYVQNDSNASILSSYGLANGDISIFPLCQQLFNEHHQPQPQPQPQQQQQQQKVIEGKFFRFTFRTKTAIINDPNPHEIQMKNFVFLNYFHLQLIHIVGELNWSELIPCLIQTIDLAERFDSAVSNFGLRNILQQLFTFDPPAVSFQHIKRIAFQYLVDHLMPGVKNELVKQSIQSANSNLQQENDEQIDNNLDEYVSFPETLSPSQEINGDIVKQKGFFSQFTSYIITNPHNYIGLLKMLSDGIADILFTGLNRFETCTEMNQIGLYLLRADQDLIDRFIATTAQSTLKQCPVSENEIEYFIVNQDMICRVLNDHKILRKIDLANSTSPDRRKSSSTPLQSPSLPNYHPFLSQSLFNDTTKSPTDDQRTFQETLSMRNTEHISIALKLYVDGWNDLCLYLATALQENGCLCSPIGASSNLLISSLERWLFVCATNATNRQLKNLLLDILMKYGGKEAIITRT</sequence>
<name>A0A818EVK0_9BILA</name>
<dbReference type="Pfam" id="PF09324">
    <property type="entry name" value="Sec7-like_HDS"/>
    <property type="match status" value="1"/>
</dbReference>
<organism evidence="3 4">
    <name type="scientific">Rotaria socialis</name>
    <dbReference type="NCBI Taxonomy" id="392032"/>
    <lineage>
        <taxon>Eukaryota</taxon>
        <taxon>Metazoa</taxon>
        <taxon>Spiralia</taxon>
        <taxon>Gnathifera</taxon>
        <taxon>Rotifera</taxon>
        <taxon>Eurotatoria</taxon>
        <taxon>Bdelloidea</taxon>
        <taxon>Philodinida</taxon>
        <taxon>Philodinidae</taxon>
        <taxon>Rotaria</taxon>
    </lineage>
</organism>
<feature type="region of interest" description="Disordered" evidence="1">
    <location>
        <begin position="1780"/>
        <end position="1801"/>
    </location>
</feature>
<evidence type="ECO:0000313" key="4">
    <source>
        <dbReference type="Proteomes" id="UP000663872"/>
    </source>
</evidence>
<proteinExistence type="predicted"/>
<dbReference type="InterPro" id="IPR015403">
    <property type="entry name" value="Mon2/Sec7/BIG1-like_HDS"/>
</dbReference>
<evidence type="ECO:0000259" key="2">
    <source>
        <dbReference type="Pfam" id="PF09324"/>
    </source>
</evidence>
<dbReference type="EMBL" id="CAJNYT010002333">
    <property type="protein sequence ID" value="CAF3464247.1"/>
    <property type="molecule type" value="Genomic_DNA"/>
</dbReference>
<evidence type="ECO:0000256" key="1">
    <source>
        <dbReference type="SAM" id="MobiDB-lite"/>
    </source>
</evidence>
<accession>A0A818EVK0</accession>
<comment type="caution">
    <text evidence="3">The sequence shown here is derived from an EMBL/GenBank/DDBJ whole genome shotgun (WGS) entry which is preliminary data.</text>
</comment>
<evidence type="ECO:0000313" key="3">
    <source>
        <dbReference type="EMBL" id="CAF3464247.1"/>
    </source>
</evidence>
<dbReference type="Proteomes" id="UP000663872">
    <property type="component" value="Unassembled WGS sequence"/>
</dbReference>